<keyword evidence="2" id="KW-1185">Reference proteome</keyword>
<evidence type="ECO:0000313" key="1">
    <source>
        <dbReference type="EMBL" id="EQB39066.1"/>
    </source>
</evidence>
<dbReference type="Proteomes" id="UP000015520">
    <property type="component" value="Unassembled WGS sequence"/>
</dbReference>
<organism evidence="1 2">
    <name type="scientific">Sulfurimonas hongkongensis</name>
    <dbReference type="NCBI Taxonomy" id="1172190"/>
    <lineage>
        <taxon>Bacteria</taxon>
        <taxon>Pseudomonadati</taxon>
        <taxon>Campylobacterota</taxon>
        <taxon>Epsilonproteobacteria</taxon>
        <taxon>Campylobacterales</taxon>
        <taxon>Sulfurimonadaceae</taxon>
        <taxon>Sulfurimonas</taxon>
    </lineage>
</organism>
<proteinExistence type="predicted"/>
<sequence>MTSLAVIPCLTRNLIGFSRDPESKQENRFLLCKNVSLELRMTVEEFKMMVFTYIF</sequence>
<comment type="caution">
    <text evidence="1">The sequence shown here is derived from an EMBL/GenBank/DDBJ whole genome shotgun (WGS) entry which is preliminary data.</text>
</comment>
<dbReference type="AlphaFoldDB" id="T0JLQ5"/>
<protein>
    <submittedName>
        <fullName evidence="1">Uncharacterized protein</fullName>
    </submittedName>
</protein>
<evidence type="ECO:0000313" key="2">
    <source>
        <dbReference type="Proteomes" id="UP000015520"/>
    </source>
</evidence>
<dbReference type="EMBL" id="AUPZ01000010">
    <property type="protein sequence ID" value="EQB39066.1"/>
    <property type="molecule type" value="Genomic_DNA"/>
</dbReference>
<reference evidence="1 2" key="1">
    <citation type="submission" date="2013-07" db="EMBL/GenBank/DDBJ databases">
        <title>Sulfurimonas hongkongensis AST-10 Genome Sequencing.</title>
        <authorList>
            <person name="Cai L."/>
            <person name="Zhang T."/>
        </authorList>
    </citation>
    <scope>NUCLEOTIDE SEQUENCE [LARGE SCALE GENOMIC DNA]</scope>
    <source>
        <strain evidence="1 2">AST-10</strain>
    </source>
</reference>
<name>T0JLQ5_9BACT</name>
<accession>T0JLQ5</accession>
<gene>
    <name evidence="1" type="ORF">M947_07855</name>
</gene>